<dbReference type="GO" id="GO:0016301">
    <property type="term" value="F:kinase activity"/>
    <property type="evidence" value="ECO:0007669"/>
    <property type="project" value="UniProtKB-KW"/>
</dbReference>
<keyword evidence="2" id="KW-0808">Transferase</keyword>
<evidence type="ECO:0000259" key="7">
    <source>
        <dbReference type="Pfam" id="PF00294"/>
    </source>
</evidence>
<dbReference type="SUPFAM" id="SSF53613">
    <property type="entry name" value="Ribokinase-like"/>
    <property type="match status" value="1"/>
</dbReference>
<name>A0A6J7CPK9_9ZZZZ</name>
<reference evidence="8" key="1">
    <citation type="submission" date="2020-05" db="EMBL/GenBank/DDBJ databases">
        <authorList>
            <person name="Chiriac C."/>
            <person name="Salcher M."/>
            <person name="Ghai R."/>
            <person name="Kavagutti S V."/>
        </authorList>
    </citation>
    <scope>NUCLEOTIDE SEQUENCE</scope>
</reference>
<evidence type="ECO:0000256" key="5">
    <source>
        <dbReference type="ARBA" id="ARBA00022840"/>
    </source>
</evidence>
<dbReference type="GO" id="GO:0016773">
    <property type="term" value="F:phosphotransferase activity, alcohol group as acceptor"/>
    <property type="evidence" value="ECO:0007669"/>
    <property type="project" value="InterPro"/>
</dbReference>
<dbReference type="PROSITE" id="PS00583">
    <property type="entry name" value="PFKB_KINASES_1"/>
    <property type="match status" value="1"/>
</dbReference>
<dbReference type="PRINTS" id="PR00990">
    <property type="entry name" value="RIBOKINASE"/>
</dbReference>
<accession>A0A6J7CPK9</accession>
<evidence type="ECO:0000256" key="1">
    <source>
        <dbReference type="ARBA" id="ARBA00010688"/>
    </source>
</evidence>
<dbReference type="GO" id="GO:0005524">
    <property type="term" value="F:ATP binding"/>
    <property type="evidence" value="ECO:0007669"/>
    <property type="project" value="UniProtKB-KW"/>
</dbReference>
<keyword evidence="5" id="KW-0067">ATP-binding</keyword>
<feature type="domain" description="Carbohydrate kinase PfkB" evidence="7">
    <location>
        <begin position="10"/>
        <end position="308"/>
    </location>
</feature>
<dbReference type="EMBL" id="CAFBLS010000012">
    <property type="protein sequence ID" value="CAB4860307.1"/>
    <property type="molecule type" value="Genomic_DNA"/>
</dbReference>
<dbReference type="InterPro" id="IPR002139">
    <property type="entry name" value="Ribo/fructo_kinase"/>
</dbReference>
<evidence type="ECO:0000313" key="8">
    <source>
        <dbReference type="EMBL" id="CAB4860307.1"/>
    </source>
</evidence>
<evidence type="ECO:0000256" key="4">
    <source>
        <dbReference type="ARBA" id="ARBA00022777"/>
    </source>
</evidence>
<dbReference type="InterPro" id="IPR029056">
    <property type="entry name" value="Ribokinase-like"/>
</dbReference>
<dbReference type="InterPro" id="IPR017583">
    <property type="entry name" value="Tagatose/fructose_Pkinase"/>
</dbReference>
<dbReference type="Gene3D" id="3.40.1190.20">
    <property type="match status" value="1"/>
</dbReference>
<dbReference type="AlphaFoldDB" id="A0A6J7CPK9"/>
<evidence type="ECO:0000256" key="3">
    <source>
        <dbReference type="ARBA" id="ARBA00022741"/>
    </source>
</evidence>
<evidence type="ECO:0000256" key="2">
    <source>
        <dbReference type="ARBA" id="ARBA00022679"/>
    </source>
</evidence>
<dbReference type="InterPro" id="IPR002173">
    <property type="entry name" value="Carboh/pur_kinase_PfkB_CS"/>
</dbReference>
<dbReference type="PANTHER" id="PTHR46566:SF2">
    <property type="entry name" value="ATP-DEPENDENT 6-PHOSPHOFRUCTOKINASE ISOZYME 2"/>
    <property type="match status" value="1"/>
</dbReference>
<dbReference type="GO" id="GO:0005975">
    <property type="term" value="P:carbohydrate metabolic process"/>
    <property type="evidence" value="ECO:0007669"/>
    <property type="project" value="InterPro"/>
</dbReference>
<keyword evidence="3" id="KW-0547">Nucleotide-binding</keyword>
<dbReference type="Pfam" id="PF00294">
    <property type="entry name" value="PfkB"/>
    <property type="match status" value="1"/>
</dbReference>
<proteinExistence type="inferred from homology"/>
<sequence length="346" mass="35500">MSTLILNPNPVFDRTIGIVEMVPGAVIRTLSVEVTAGGKGINVARVLRALGEPAPLLIPVGADDRDRYESLLRHEGASFTTTEVPGGVRTASIYLEQASNRVTVVNDAGTPMAEADWSRVRSAARDLIGRGDVLLCMGSFPPGLSPEALGALIDDVHEAGAEILLDTAPQFLAAALRHGPDVVTPNLDEAEATLAAATSHVMDTEELTHDATRTRAEIAALDLCEAGARRALVTAGSAGIAMAHAGAVTWIPAFVIDSVSTVGAGDSFVAGLAHTWTTAAAGGEGIDWRRAVVFGAAAAAASCEQVRAGGVSADRIDELLASLPSSPSALSSDARRELASTTGATP</sequence>
<organism evidence="8">
    <name type="scientific">freshwater metagenome</name>
    <dbReference type="NCBI Taxonomy" id="449393"/>
    <lineage>
        <taxon>unclassified sequences</taxon>
        <taxon>metagenomes</taxon>
        <taxon>ecological metagenomes</taxon>
    </lineage>
</organism>
<dbReference type="PIRSF" id="PIRSF000535">
    <property type="entry name" value="1PFK/6PFK/LacC"/>
    <property type="match status" value="1"/>
</dbReference>
<keyword evidence="4" id="KW-0418">Kinase</keyword>
<dbReference type="PROSITE" id="PS00584">
    <property type="entry name" value="PFKB_KINASES_2"/>
    <property type="match status" value="1"/>
</dbReference>
<comment type="similarity">
    <text evidence="1">Belongs to the carbohydrate kinase PfkB family.</text>
</comment>
<dbReference type="PANTHER" id="PTHR46566">
    <property type="entry name" value="1-PHOSPHOFRUCTOKINASE-RELATED"/>
    <property type="match status" value="1"/>
</dbReference>
<evidence type="ECO:0000256" key="6">
    <source>
        <dbReference type="SAM" id="MobiDB-lite"/>
    </source>
</evidence>
<dbReference type="InterPro" id="IPR011611">
    <property type="entry name" value="PfkB_dom"/>
</dbReference>
<feature type="region of interest" description="Disordered" evidence="6">
    <location>
        <begin position="324"/>
        <end position="346"/>
    </location>
</feature>
<gene>
    <name evidence="8" type="ORF">UFOPK3402_00173</name>
</gene>
<protein>
    <submittedName>
        <fullName evidence="8">Unannotated protein</fullName>
    </submittedName>
</protein>